<dbReference type="Pfam" id="PF03435">
    <property type="entry name" value="Sacchrp_dh_NADP"/>
    <property type="match status" value="1"/>
</dbReference>
<dbReference type="InterPro" id="IPR036291">
    <property type="entry name" value="NAD(P)-bd_dom_sf"/>
</dbReference>
<reference evidence="2 3" key="1">
    <citation type="submission" date="2020-08" db="EMBL/GenBank/DDBJ databases">
        <title>Amycolatopsis sp. nov. DR6-1 isolated from Dendrobium heterocarpum.</title>
        <authorList>
            <person name="Tedsree N."/>
            <person name="Kuncharoen N."/>
            <person name="Likhitwitayawuid K."/>
            <person name="Tanasupawat S."/>
        </authorList>
    </citation>
    <scope>NUCLEOTIDE SEQUENCE [LARGE SCALE GENOMIC DNA]</scope>
    <source>
        <strain evidence="2 3">DR6-1</strain>
    </source>
</reference>
<dbReference type="Proteomes" id="UP000526734">
    <property type="component" value="Unassembled WGS sequence"/>
</dbReference>
<proteinExistence type="predicted"/>
<evidence type="ECO:0000313" key="3">
    <source>
        <dbReference type="Proteomes" id="UP000526734"/>
    </source>
</evidence>
<organism evidence="2 3">
    <name type="scientific">Amycolatopsis dendrobii</name>
    <dbReference type="NCBI Taxonomy" id="2760662"/>
    <lineage>
        <taxon>Bacteria</taxon>
        <taxon>Bacillati</taxon>
        <taxon>Actinomycetota</taxon>
        <taxon>Actinomycetes</taxon>
        <taxon>Pseudonocardiales</taxon>
        <taxon>Pseudonocardiaceae</taxon>
        <taxon>Amycolatopsis</taxon>
    </lineage>
</organism>
<dbReference type="InterPro" id="IPR005097">
    <property type="entry name" value="Sacchrp_dh_NADP-bd"/>
</dbReference>
<sequence>MTDSQRVLVYGASGHTGKFVVDELRRRGLQPIVAGRSLSRLAQFTDPERRAASINDGPGLRALLNDVAVVINCAGPFLDTALPLAKAAVETGTHYLDVTAEQPAVQQLYRELDAAARSAKTVVMPAMAFYGGLADLLLTAVLGPEKSADEVEIAIGLDRWWPTEGTRVTGARNTATRLVIRDGALVPISDPAATGEWDFPEPIGAQSTVELPFSEVVTINRHLAVGTLRSWLNTAPLDDLHDPETQAPHGRSAQRFAVEVTVGSGTQIRRGTATGRDIYASTAPILVEATARLLDGRYRGSGALAPGEAFAAADFLQSIPDADFEAAWG</sequence>
<dbReference type="SUPFAM" id="SSF51735">
    <property type="entry name" value="NAD(P)-binding Rossmann-fold domains"/>
    <property type="match status" value="1"/>
</dbReference>
<dbReference type="RefSeq" id="WP_182892317.1">
    <property type="nucleotide sequence ID" value="NZ_JACGZW010000006.1"/>
</dbReference>
<evidence type="ECO:0000313" key="2">
    <source>
        <dbReference type="EMBL" id="MBB1155292.1"/>
    </source>
</evidence>
<accession>A0A7W3ZBW9</accession>
<dbReference type="PANTHER" id="PTHR43781">
    <property type="entry name" value="SACCHAROPINE DEHYDROGENASE"/>
    <property type="match status" value="1"/>
</dbReference>
<keyword evidence="3" id="KW-1185">Reference proteome</keyword>
<gene>
    <name evidence="2" type="ORF">H4281_19285</name>
</gene>
<dbReference type="Gene3D" id="3.40.50.720">
    <property type="entry name" value="NAD(P)-binding Rossmann-like Domain"/>
    <property type="match status" value="1"/>
</dbReference>
<dbReference type="EMBL" id="JACGZW010000006">
    <property type="protein sequence ID" value="MBB1155292.1"/>
    <property type="molecule type" value="Genomic_DNA"/>
</dbReference>
<comment type="caution">
    <text evidence="2">The sequence shown here is derived from an EMBL/GenBank/DDBJ whole genome shotgun (WGS) entry which is preliminary data.</text>
</comment>
<evidence type="ECO:0000259" key="1">
    <source>
        <dbReference type="Pfam" id="PF03435"/>
    </source>
</evidence>
<dbReference type="AlphaFoldDB" id="A0A7W3ZBW9"/>
<dbReference type="PANTHER" id="PTHR43781:SF1">
    <property type="entry name" value="SACCHAROPINE DEHYDROGENASE"/>
    <property type="match status" value="1"/>
</dbReference>
<name>A0A7W3ZBW9_9PSEU</name>
<feature type="domain" description="Saccharopine dehydrogenase NADP binding" evidence="1">
    <location>
        <begin position="7"/>
        <end position="124"/>
    </location>
</feature>
<protein>
    <submittedName>
        <fullName evidence="2">Saccharopine dehydrogenase NADP-binding domain-containing protein</fullName>
    </submittedName>
</protein>